<gene>
    <name evidence="2" type="ORF">NE237_014500</name>
</gene>
<organism evidence="2 3">
    <name type="scientific">Protea cynaroides</name>
    <dbReference type="NCBI Taxonomy" id="273540"/>
    <lineage>
        <taxon>Eukaryota</taxon>
        <taxon>Viridiplantae</taxon>
        <taxon>Streptophyta</taxon>
        <taxon>Embryophyta</taxon>
        <taxon>Tracheophyta</taxon>
        <taxon>Spermatophyta</taxon>
        <taxon>Magnoliopsida</taxon>
        <taxon>Proteales</taxon>
        <taxon>Proteaceae</taxon>
        <taxon>Protea</taxon>
    </lineage>
</organism>
<sequence length="133" mass="14652">MREGDGEFTATAGGKTREERASFGEFSGGDGGVLPFTPIFSSWIYRTTILQPFPFLQMFSSNSEGVGSRPESIEEIGGGKDGVTLLWDLAEESVKVRDLKSKSIVRDMKPGQTNFIEQGHEVYQNLVRLLSQS</sequence>
<dbReference type="AlphaFoldDB" id="A0A9Q0QQB8"/>
<proteinExistence type="predicted"/>
<protein>
    <submittedName>
        <fullName evidence="2">Uncharacterized protein</fullName>
    </submittedName>
</protein>
<accession>A0A9Q0QQB8</accession>
<evidence type="ECO:0000313" key="3">
    <source>
        <dbReference type="Proteomes" id="UP001141806"/>
    </source>
</evidence>
<name>A0A9Q0QQB8_9MAGN</name>
<comment type="caution">
    <text evidence="2">The sequence shown here is derived from an EMBL/GenBank/DDBJ whole genome shotgun (WGS) entry which is preliminary data.</text>
</comment>
<evidence type="ECO:0000256" key="1">
    <source>
        <dbReference type="SAM" id="MobiDB-lite"/>
    </source>
</evidence>
<feature type="region of interest" description="Disordered" evidence="1">
    <location>
        <begin position="1"/>
        <end position="30"/>
    </location>
</feature>
<keyword evidence="3" id="KW-1185">Reference proteome</keyword>
<evidence type="ECO:0000313" key="2">
    <source>
        <dbReference type="EMBL" id="KAJ4967799.1"/>
    </source>
</evidence>
<reference evidence="2" key="1">
    <citation type="journal article" date="2023" name="Plant J.">
        <title>The genome of the king protea, Protea cynaroides.</title>
        <authorList>
            <person name="Chang J."/>
            <person name="Duong T.A."/>
            <person name="Schoeman C."/>
            <person name="Ma X."/>
            <person name="Roodt D."/>
            <person name="Barker N."/>
            <person name="Li Z."/>
            <person name="Van de Peer Y."/>
            <person name="Mizrachi E."/>
        </authorList>
    </citation>
    <scope>NUCLEOTIDE SEQUENCE</scope>
    <source>
        <tissue evidence="2">Young leaves</tissue>
    </source>
</reference>
<dbReference type="EMBL" id="JAMYWD010000006">
    <property type="protein sequence ID" value="KAJ4967799.1"/>
    <property type="molecule type" value="Genomic_DNA"/>
</dbReference>
<dbReference type="Proteomes" id="UP001141806">
    <property type="component" value="Unassembled WGS sequence"/>
</dbReference>